<evidence type="ECO:0000256" key="1">
    <source>
        <dbReference type="PROSITE-ProRule" id="PRU00339"/>
    </source>
</evidence>
<dbReference type="EMBL" id="JAZDQT010000001">
    <property type="protein sequence ID" value="MEE1944315.1"/>
    <property type="molecule type" value="Genomic_DNA"/>
</dbReference>
<reference evidence="3 4" key="1">
    <citation type="submission" date="2024-01" db="EMBL/GenBank/DDBJ databases">
        <title>Pedobacter sp. nov., isolated from fresh soil.</title>
        <authorList>
            <person name="Le N.T.T."/>
        </authorList>
    </citation>
    <scope>NUCLEOTIDE SEQUENCE [LARGE SCALE GENOMIC DNA]</scope>
    <source>
        <strain evidence="3 4">KR3-3</strain>
    </source>
</reference>
<name>A0ABU7I4C7_9SPHI</name>
<proteinExistence type="predicted"/>
<evidence type="ECO:0008006" key="5">
    <source>
        <dbReference type="Google" id="ProtNLM"/>
    </source>
</evidence>
<gene>
    <name evidence="3" type="ORF">VRU48_04300</name>
</gene>
<evidence type="ECO:0000313" key="3">
    <source>
        <dbReference type="EMBL" id="MEE1944315.1"/>
    </source>
</evidence>
<feature type="repeat" description="TPR" evidence="1">
    <location>
        <begin position="163"/>
        <end position="196"/>
    </location>
</feature>
<dbReference type="PROSITE" id="PS50005">
    <property type="entry name" value="TPR"/>
    <property type="match status" value="1"/>
</dbReference>
<sequence>MKKLLLSTLLVGVATLANAQKSEVNESQKSWNLYVTMISSQGYAKSMDALNKGLAHTDLAIANEKSKVMPEAWSYRALLSSEISRLDTVDVNNALGKQKIAEEAISKAKTLDTKGSEKDNIATAEINLINAKRNRGVRAYNSKDYAGAMSIFKELLATNPKDTAMYINVGVTANLVGKYQEAVDNFKKVVSFNVPESKDFYIQIINLQTDKLKDTTAALATIQEALAKFPNEANFIGAETDLYIAKGDIAKSQESLTKLIAKDPSKEVYHYLMGDTYYKQALAVQETRNKLDAKKTKEYEALSAKIVGLIDQSIPFYKKALDINPKYVPALETLKQIYAFKNDTANWEAIKKRLDAIPAN</sequence>
<feature type="signal peptide" evidence="2">
    <location>
        <begin position="1"/>
        <end position="19"/>
    </location>
</feature>
<accession>A0ABU7I4C7</accession>
<evidence type="ECO:0000313" key="4">
    <source>
        <dbReference type="Proteomes" id="UP001336835"/>
    </source>
</evidence>
<dbReference type="SUPFAM" id="SSF48452">
    <property type="entry name" value="TPR-like"/>
    <property type="match status" value="1"/>
</dbReference>
<keyword evidence="1" id="KW-0802">TPR repeat</keyword>
<dbReference type="InterPro" id="IPR011990">
    <property type="entry name" value="TPR-like_helical_dom_sf"/>
</dbReference>
<keyword evidence="4" id="KW-1185">Reference proteome</keyword>
<dbReference type="Gene3D" id="1.25.40.10">
    <property type="entry name" value="Tetratricopeptide repeat domain"/>
    <property type="match status" value="1"/>
</dbReference>
<dbReference type="RefSeq" id="WP_330106689.1">
    <property type="nucleotide sequence ID" value="NZ_JAZDQT010000001.1"/>
</dbReference>
<comment type="caution">
    <text evidence="3">The sequence shown here is derived from an EMBL/GenBank/DDBJ whole genome shotgun (WGS) entry which is preliminary data.</text>
</comment>
<dbReference type="PANTHER" id="PTHR44523:SF1">
    <property type="entry name" value="TETRATRICOPEPTIDE REPEAT PROTEIN 13"/>
    <property type="match status" value="1"/>
</dbReference>
<dbReference type="PANTHER" id="PTHR44523">
    <property type="entry name" value="TETRATRICOPEPTIDE REPEAT PROTEIN 13"/>
    <property type="match status" value="1"/>
</dbReference>
<keyword evidence="2" id="KW-0732">Signal</keyword>
<organism evidence="3 4">
    <name type="scientific">Pedobacter albus</name>
    <dbReference type="NCBI Taxonomy" id="3113905"/>
    <lineage>
        <taxon>Bacteria</taxon>
        <taxon>Pseudomonadati</taxon>
        <taxon>Bacteroidota</taxon>
        <taxon>Sphingobacteriia</taxon>
        <taxon>Sphingobacteriales</taxon>
        <taxon>Sphingobacteriaceae</taxon>
        <taxon>Pedobacter</taxon>
    </lineage>
</organism>
<dbReference type="Proteomes" id="UP001336835">
    <property type="component" value="Unassembled WGS sequence"/>
</dbReference>
<evidence type="ECO:0000256" key="2">
    <source>
        <dbReference type="SAM" id="SignalP"/>
    </source>
</evidence>
<feature type="chain" id="PRO_5045373096" description="Tetratricopeptide repeat protein" evidence="2">
    <location>
        <begin position="20"/>
        <end position="360"/>
    </location>
</feature>
<protein>
    <recommendedName>
        <fullName evidence="5">Tetratricopeptide repeat protein</fullName>
    </recommendedName>
</protein>
<dbReference type="InterPro" id="IPR019734">
    <property type="entry name" value="TPR_rpt"/>
</dbReference>